<keyword evidence="7" id="KW-0472">Membrane</keyword>
<dbReference type="STRING" id="147828.A0A4S2LZD0"/>
<keyword evidence="10" id="KW-1185">Reference proteome</keyword>
<keyword evidence="3" id="KW-0479">Metal-binding</keyword>
<evidence type="ECO:0000256" key="7">
    <source>
        <dbReference type="SAM" id="Phobius"/>
    </source>
</evidence>
<dbReference type="CDD" id="cd03426">
    <property type="entry name" value="NUDIX_CoAse_Nudt7"/>
    <property type="match status" value="1"/>
</dbReference>
<feature type="transmembrane region" description="Helical" evidence="7">
    <location>
        <begin position="32"/>
        <end position="52"/>
    </location>
</feature>
<comment type="cofactor">
    <cofactor evidence="1">
        <name>Mn(2+)</name>
        <dbReference type="ChEBI" id="CHEBI:29035"/>
    </cofactor>
</comment>
<keyword evidence="5" id="KW-0460">Magnesium</keyword>
<evidence type="ECO:0000256" key="5">
    <source>
        <dbReference type="ARBA" id="ARBA00022842"/>
    </source>
</evidence>
<evidence type="ECO:0000256" key="3">
    <source>
        <dbReference type="ARBA" id="ARBA00022723"/>
    </source>
</evidence>
<dbReference type="PANTHER" id="PTHR12992">
    <property type="entry name" value="NUDIX HYDROLASE"/>
    <property type="match status" value="1"/>
</dbReference>
<keyword evidence="7" id="KW-1133">Transmembrane helix</keyword>
<gene>
    <name evidence="9" type="ORF">CRM22_004927</name>
</gene>
<dbReference type="AlphaFoldDB" id="A0A4S2LZD0"/>
<dbReference type="Pfam" id="PF00293">
    <property type="entry name" value="NUDIX"/>
    <property type="match status" value="1"/>
</dbReference>
<reference evidence="9 10" key="1">
    <citation type="journal article" date="2019" name="BMC Genomics">
        <title>New insights from Opisthorchis felineus genome: update on genomics of the epidemiologically important liver flukes.</title>
        <authorList>
            <person name="Ershov N.I."/>
            <person name="Mordvinov V.A."/>
            <person name="Prokhortchouk E.B."/>
            <person name="Pakharukova M.Y."/>
            <person name="Gunbin K.V."/>
            <person name="Ustyantsev K."/>
            <person name="Genaev M.A."/>
            <person name="Blinov A.G."/>
            <person name="Mazur A."/>
            <person name="Boulygina E."/>
            <person name="Tsygankova S."/>
            <person name="Khrameeva E."/>
            <person name="Chekanov N."/>
            <person name="Fan G."/>
            <person name="Xiao A."/>
            <person name="Zhang H."/>
            <person name="Xu X."/>
            <person name="Yang H."/>
            <person name="Solovyev V."/>
            <person name="Lee S.M."/>
            <person name="Liu X."/>
            <person name="Afonnikov D.A."/>
            <person name="Skryabin K.G."/>
        </authorList>
    </citation>
    <scope>NUCLEOTIDE SEQUENCE [LARGE SCALE GENOMIC DNA]</scope>
    <source>
        <strain evidence="9">AK-0245</strain>
        <tissue evidence="9">Whole organism</tissue>
    </source>
</reference>
<evidence type="ECO:0000256" key="6">
    <source>
        <dbReference type="ARBA" id="ARBA00023211"/>
    </source>
</evidence>
<dbReference type="PANTHER" id="PTHR12992:SF11">
    <property type="entry name" value="MITOCHONDRIAL COENZYME A DIPHOSPHATASE NUDT8"/>
    <property type="match status" value="1"/>
</dbReference>
<dbReference type="GO" id="GO:0010945">
    <property type="term" value="F:coenzyme A diphosphatase activity"/>
    <property type="evidence" value="ECO:0007669"/>
    <property type="project" value="InterPro"/>
</dbReference>
<evidence type="ECO:0000313" key="10">
    <source>
        <dbReference type="Proteomes" id="UP000308267"/>
    </source>
</evidence>
<dbReference type="PROSITE" id="PS51462">
    <property type="entry name" value="NUDIX"/>
    <property type="match status" value="1"/>
</dbReference>
<protein>
    <recommendedName>
        <fullName evidence="8">Nudix hydrolase domain-containing protein</fullName>
    </recommendedName>
</protein>
<dbReference type="InterPro" id="IPR000086">
    <property type="entry name" value="NUDIX_hydrolase_dom"/>
</dbReference>
<evidence type="ECO:0000313" key="9">
    <source>
        <dbReference type="EMBL" id="TGZ67199.1"/>
    </source>
</evidence>
<dbReference type="EMBL" id="SJOL01006424">
    <property type="protein sequence ID" value="TGZ67199.1"/>
    <property type="molecule type" value="Genomic_DNA"/>
</dbReference>
<dbReference type="Gene3D" id="3.90.79.10">
    <property type="entry name" value="Nucleoside Triphosphate Pyrophosphohydrolase"/>
    <property type="match status" value="1"/>
</dbReference>
<dbReference type="OrthoDB" id="10262892at2759"/>
<evidence type="ECO:0000259" key="8">
    <source>
        <dbReference type="PROSITE" id="PS51462"/>
    </source>
</evidence>
<dbReference type="SUPFAM" id="SSF55811">
    <property type="entry name" value="Nudix"/>
    <property type="match status" value="1"/>
</dbReference>
<evidence type="ECO:0000256" key="1">
    <source>
        <dbReference type="ARBA" id="ARBA00001936"/>
    </source>
</evidence>
<comment type="cofactor">
    <cofactor evidence="2">
        <name>Mg(2+)</name>
        <dbReference type="ChEBI" id="CHEBI:18420"/>
    </cofactor>
</comment>
<comment type="caution">
    <text evidence="9">The sequence shown here is derived from an EMBL/GenBank/DDBJ whole genome shotgun (WGS) entry which is preliminary data.</text>
</comment>
<organism evidence="9 10">
    <name type="scientific">Opisthorchis felineus</name>
    <dbReference type="NCBI Taxonomy" id="147828"/>
    <lineage>
        <taxon>Eukaryota</taxon>
        <taxon>Metazoa</taxon>
        <taxon>Spiralia</taxon>
        <taxon>Lophotrochozoa</taxon>
        <taxon>Platyhelminthes</taxon>
        <taxon>Trematoda</taxon>
        <taxon>Digenea</taxon>
        <taxon>Opisthorchiida</taxon>
        <taxon>Opisthorchiata</taxon>
        <taxon>Opisthorchiidae</taxon>
        <taxon>Opisthorchis</taxon>
    </lineage>
</organism>
<keyword evidence="4" id="KW-0378">Hydrolase</keyword>
<name>A0A4S2LZD0_OPIFE</name>
<evidence type="ECO:0000256" key="2">
    <source>
        <dbReference type="ARBA" id="ARBA00001946"/>
    </source>
</evidence>
<dbReference type="InterPro" id="IPR045121">
    <property type="entry name" value="CoAse"/>
</dbReference>
<dbReference type="InterPro" id="IPR015797">
    <property type="entry name" value="NUDIX_hydrolase-like_dom_sf"/>
</dbReference>
<sequence>MLPDVFGAANRMRCVAQLKRLPSYKRFKSSNIVSAVLIPLCLVQNIPSVLFVKRPMKMRRNPGEVGFPGGKCDPEDEGDVVRTALRETQEEIGLDPNSVDIWCVMPRLDARVTIYPVLGFCGRIDLPQLSQSSSSGSLNINTEEVSDIFVRSIDWLTHPDTLRYTQMRLDATYFLAPARDGRATEIPRAAHGSFDPAHRLRLSLPAFGAHPAVGYVEPRIWGATGFILYQMLRALVPLDSRLPAAVHSRLSNPANS</sequence>
<proteinExistence type="predicted"/>
<keyword evidence="7" id="KW-0812">Transmembrane</keyword>
<feature type="domain" description="Nudix hydrolase" evidence="8">
    <location>
        <begin position="31"/>
        <end position="174"/>
    </location>
</feature>
<dbReference type="Proteomes" id="UP000308267">
    <property type="component" value="Unassembled WGS sequence"/>
</dbReference>
<evidence type="ECO:0000256" key="4">
    <source>
        <dbReference type="ARBA" id="ARBA00022801"/>
    </source>
</evidence>
<keyword evidence="6" id="KW-0464">Manganese</keyword>
<dbReference type="GO" id="GO:0046872">
    <property type="term" value="F:metal ion binding"/>
    <property type="evidence" value="ECO:0007669"/>
    <property type="project" value="UniProtKB-KW"/>
</dbReference>
<accession>A0A4S2LZD0</accession>